<organism evidence="2 3">
    <name type="scientific">[Roseibacterium] beibuensis</name>
    <dbReference type="NCBI Taxonomy" id="1193142"/>
    <lineage>
        <taxon>Bacteria</taxon>
        <taxon>Pseudomonadati</taxon>
        <taxon>Pseudomonadota</taxon>
        <taxon>Alphaproteobacteria</taxon>
        <taxon>Rhodobacterales</taxon>
        <taxon>Roseobacteraceae</taxon>
        <taxon>Roseicyclus</taxon>
    </lineage>
</organism>
<dbReference type="RefSeq" id="WP_259548548.1">
    <property type="nucleotide sequence ID" value="NZ_BAABHW010000003.1"/>
</dbReference>
<accession>A0ABP9LGY2</accession>
<evidence type="ECO:0000313" key="3">
    <source>
        <dbReference type="Proteomes" id="UP001499910"/>
    </source>
</evidence>
<feature type="region of interest" description="Disordered" evidence="1">
    <location>
        <begin position="280"/>
        <end position="299"/>
    </location>
</feature>
<gene>
    <name evidence="2" type="ORF">GCM10023209_25180</name>
</gene>
<dbReference type="EMBL" id="BAABHW010000003">
    <property type="protein sequence ID" value="GAA5076273.1"/>
    <property type="molecule type" value="Genomic_DNA"/>
</dbReference>
<evidence type="ECO:0000256" key="1">
    <source>
        <dbReference type="SAM" id="MobiDB-lite"/>
    </source>
</evidence>
<proteinExistence type="predicted"/>
<name>A0ABP9LGY2_9RHOB</name>
<dbReference type="Gene3D" id="3.90.550.10">
    <property type="entry name" value="Spore Coat Polysaccharide Biosynthesis Protein SpsA, Chain A"/>
    <property type="match status" value="1"/>
</dbReference>
<keyword evidence="3" id="KW-1185">Reference proteome</keyword>
<dbReference type="Proteomes" id="UP001499910">
    <property type="component" value="Unassembled WGS sequence"/>
</dbReference>
<dbReference type="InterPro" id="IPR050834">
    <property type="entry name" value="Glycosyltransf_2"/>
</dbReference>
<dbReference type="SUPFAM" id="SSF53448">
    <property type="entry name" value="Nucleotide-diphospho-sugar transferases"/>
    <property type="match status" value="1"/>
</dbReference>
<comment type="caution">
    <text evidence="2">The sequence shown here is derived from an EMBL/GenBank/DDBJ whole genome shotgun (WGS) entry which is preliminary data.</text>
</comment>
<dbReference type="PANTHER" id="PTHR43685">
    <property type="entry name" value="GLYCOSYLTRANSFERASE"/>
    <property type="match status" value="1"/>
</dbReference>
<reference evidence="3" key="1">
    <citation type="journal article" date="2019" name="Int. J. Syst. Evol. Microbiol.">
        <title>The Global Catalogue of Microorganisms (GCM) 10K type strain sequencing project: providing services to taxonomists for standard genome sequencing and annotation.</title>
        <authorList>
            <consortium name="The Broad Institute Genomics Platform"/>
            <consortium name="The Broad Institute Genome Sequencing Center for Infectious Disease"/>
            <person name="Wu L."/>
            <person name="Ma J."/>
        </authorList>
    </citation>
    <scope>NUCLEOTIDE SEQUENCE [LARGE SCALE GENOMIC DNA]</scope>
    <source>
        <strain evidence="3">JCM 18015</strain>
    </source>
</reference>
<dbReference type="Pfam" id="PF13641">
    <property type="entry name" value="Glyco_tranf_2_3"/>
    <property type="match status" value="1"/>
</dbReference>
<protein>
    <submittedName>
        <fullName evidence="2">Glycosyltransferase</fullName>
    </submittedName>
</protein>
<evidence type="ECO:0000313" key="2">
    <source>
        <dbReference type="EMBL" id="GAA5076273.1"/>
    </source>
</evidence>
<sequence>MAKPRLSVVVVSHGRPAALCRCLLGFHQQDAGDVEVVVVADPDGLSAISRLPFHARLKTALQQGENISTARNDGVALAAGDVVAFVDDDAVPAPTWATRVKAAFAEQPMIDAMTGPVIGRNGISLQWGETGVDRTGRDRNLSDGDGVVRKLHGTNMAMRRSVFDRIGGFDPAFAFYLDDTDFAIRMAEAGLQSALTWDMIVHHGFAASARRSEDRVPLSLHDIGASTAVFLRKHASEGEIEAQIDQLVADQRRRLLLLARRRKIDARAMRELMESLHAGLEDGRQRRTSHPQVTPANLPFLPLRDAPATGWSILSGWRHQASRLRREAADLVASGQRVSLFLFEPTPRKHKVSFTEGGWWEQTGGLFGPSDRDGPPVQAWRFQTRLDTELARVRTERGHD</sequence>
<dbReference type="PANTHER" id="PTHR43685:SF3">
    <property type="entry name" value="SLR2126 PROTEIN"/>
    <property type="match status" value="1"/>
</dbReference>
<dbReference type="InterPro" id="IPR029044">
    <property type="entry name" value="Nucleotide-diphossugar_trans"/>
</dbReference>